<protein>
    <submittedName>
        <fullName evidence="6">LacI family transcriptional regulator</fullName>
    </submittedName>
</protein>
<dbReference type="CDD" id="cd01392">
    <property type="entry name" value="HTH_LacI"/>
    <property type="match status" value="1"/>
</dbReference>
<dbReference type="GO" id="GO:0000976">
    <property type="term" value="F:transcription cis-regulatory region binding"/>
    <property type="evidence" value="ECO:0007669"/>
    <property type="project" value="TreeGrafter"/>
</dbReference>
<keyword evidence="4" id="KW-0804">Transcription</keyword>
<dbReference type="InterPro" id="IPR028082">
    <property type="entry name" value="Peripla_BP_I"/>
</dbReference>
<evidence type="ECO:0000259" key="5">
    <source>
        <dbReference type="PROSITE" id="PS50932"/>
    </source>
</evidence>
<dbReference type="InterPro" id="IPR010982">
    <property type="entry name" value="Lambda_DNA-bd_dom_sf"/>
</dbReference>
<dbReference type="InterPro" id="IPR046335">
    <property type="entry name" value="LacI/GalR-like_sensor"/>
</dbReference>
<evidence type="ECO:0000256" key="2">
    <source>
        <dbReference type="ARBA" id="ARBA00023015"/>
    </source>
</evidence>
<evidence type="ECO:0000256" key="4">
    <source>
        <dbReference type="ARBA" id="ARBA00023163"/>
    </source>
</evidence>
<evidence type="ECO:0000313" key="6">
    <source>
        <dbReference type="EMBL" id="OBR64291.1"/>
    </source>
</evidence>
<dbReference type="Gene3D" id="1.10.260.40">
    <property type="entry name" value="lambda repressor-like DNA-binding domains"/>
    <property type="match status" value="1"/>
</dbReference>
<feature type="domain" description="HTH lacI-type" evidence="5">
    <location>
        <begin position="5"/>
        <end position="61"/>
    </location>
</feature>
<name>A0A1A5YF86_9BACL</name>
<accession>A0A1A5YF86</accession>
<evidence type="ECO:0000313" key="7">
    <source>
        <dbReference type="Proteomes" id="UP000092024"/>
    </source>
</evidence>
<dbReference type="RefSeq" id="WP_068684811.1">
    <property type="nucleotide sequence ID" value="NZ_LYPA01000065.1"/>
</dbReference>
<keyword evidence="3" id="KW-0238">DNA-binding</keyword>
<gene>
    <name evidence="6" type="ORF">A7K91_12255</name>
</gene>
<dbReference type="Gene3D" id="3.40.50.2300">
    <property type="match status" value="2"/>
</dbReference>
<reference evidence="6 7" key="1">
    <citation type="submission" date="2016-05" db="EMBL/GenBank/DDBJ databases">
        <title>Paenibacillus oryzae. sp. nov., isolated from the rice root.</title>
        <authorList>
            <person name="Zhang J."/>
            <person name="Zhang X."/>
        </authorList>
    </citation>
    <scope>NUCLEOTIDE SEQUENCE [LARGE SCALE GENOMIC DNA]</scope>
    <source>
        <strain evidence="6 7">1DrF-4</strain>
    </source>
</reference>
<dbReference type="Pfam" id="PF13377">
    <property type="entry name" value="Peripla_BP_3"/>
    <property type="match status" value="1"/>
</dbReference>
<dbReference type="EMBL" id="LYPA01000065">
    <property type="protein sequence ID" value="OBR64291.1"/>
    <property type="molecule type" value="Genomic_DNA"/>
</dbReference>
<dbReference type="STRING" id="1844972.A7K91_12255"/>
<dbReference type="OrthoDB" id="2026446at2"/>
<dbReference type="PANTHER" id="PTHR30146:SF148">
    <property type="entry name" value="HTH-TYPE TRANSCRIPTIONAL REPRESSOR PURR-RELATED"/>
    <property type="match status" value="1"/>
</dbReference>
<comment type="caution">
    <text evidence="6">The sequence shown here is derived from an EMBL/GenBank/DDBJ whole genome shotgun (WGS) entry which is preliminary data.</text>
</comment>
<organism evidence="6 7">
    <name type="scientific">Paenibacillus oryzae</name>
    <dbReference type="NCBI Taxonomy" id="1844972"/>
    <lineage>
        <taxon>Bacteria</taxon>
        <taxon>Bacillati</taxon>
        <taxon>Bacillota</taxon>
        <taxon>Bacilli</taxon>
        <taxon>Bacillales</taxon>
        <taxon>Paenibacillaceae</taxon>
        <taxon>Paenibacillus</taxon>
    </lineage>
</organism>
<dbReference type="SMART" id="SM00354">
    <property type="entry name" value="HTH_LACI"/>
    <property type="match status" value="1"/>
</dbReference>
<dbReference type="Pfam" id="PF00356">
    <property type="entry name" value="LacI"/>
    <property type="match status" value="1"/>
</dbReference>
<evidence type="ECO:0000256" key="1">
    <source>
        <dbReference type="ARBA" id="ARBA00022491"/>
    </source>
</evidence>
<dbReference type="SUPFAM" id="SSF47413">
    <property type="entry name" value="lambda repressor-like DNA-binding domains"/>
    <property type="match status" value="1"/>
</dbReference>
<evidence type="ECO:0000256" key="3">
    <source>
        <dbReference type="ARBA" id="ARBA00023125"/>
    </source>
</evidence>
<keyword evidence="1" id="KW-0678">Repressor</keyword>
<dbReference type="AlphaFoldDB" id="A0A1A5YF86"/>
<dbReference type="PANTHER" id="PTHR30146">
    <property type="entry name" value="LACI-RELATED TRANSCRIPTIONAL REPRESSOR"/>
    <property type="match status" value="1"/>
</dbReference>
<keyword evidence="2" id="KW-0805">Transcription regulation</keyword>
<dbReference type="Proteomes" id="UP000092024">
    <property type="component" value="Unassembled WGS sequence"/>
</dbReference>
<proteinExistence type="predicted"/>
<dbReference type="InterPro" id="IPR000843">
    <property type="entry name" value="HTH_LacI"/>
</dbReference>
<dbReference type="GO" id="GO:0003700">
    <property type="term" value="F:DNA-binding transcription factor activity"/>
    <property type="evidence" value="ECO:0007669"/>
    <property type="project" value="TreeGrafter"/>
</dbReference>
<dbReference type="PROSITE" id="PS50932">
    <property type="entry name" value="HTH_LACI_2"/>
    <property type="match status" value="1"/>
</dbReference>
<dbReference type="SUPFAM" id="SSF53822">
    <property type="entry name" value="Periplasmic binding protein-like I"/>
    <property type="match status" value="1"/>
</dbReference>
<sequence>MSKKVTMQQIADSLGVSKFVVSKALSGKDGVSEATRERVIQAASQLGYFTQKNAYMKSLKLEALPKVPKAKRQSVLVLMPNIRFQTKDSLYWGRILDGITSRLEEDGYGMVIVSEQSVEHLVHFLNPNGILGLIGVGEISTPLLLEVHRIGMPMVLVDHEDHLIPSDTIFANNHESMYRLTKHLIGIGHKALAFIGDTRYSRSFYDRFLGFRCAMEEAGLWNGAVPGSGQSMKEQLLEAQGLEQGQFQERVLKWAKELQLKGSLPTALVCANDTIAIGAALAMESLGLAVPDDISLTGFDNIDDAYRYKPALTTVHVPKENLGRRAVQRLLERIEAKDAPLEKILLASELLYRGTTARAKD</sequence>
<keyword evidence="7" id="KW-1185">Reference proteome</keyword>